<dbReference type="Proteomes" id="UP000070063">
    <property type="component" value="Unassembled WGS sequence"/>
</dbReference>
<keyword evidence="1" id="KW-1133">Transmembrane helix</keyword>
<evidence type="ECO:0000313" key="3">
    <source>
        <dbReference type="Proteomes" id="UP000070063"/>
    </source>
</evidence>
<comment type="caution">
    <text evidence="2">The sequence shown here is derived from an EMBL/GenBank/DDBJ whole genome shotgun (WGS) entry which is preliminary data.</text>
</comment>
<feature type="transmembrane region" description="Helical" evidence="1">
    <location>
        <begin position="76"/>
        <end position="96"/>
    </location>
</feature>
<protein>
    <submittedName>
        <fullName evidence="2">Uncharacterized protein</fullName>
    </submittedName>
</protein>
<feature type="transmembrane region" description="Helical" evidence="1">
    <location>
        <begin position="193"/>
        <end position="210"/>
    </location>
</feature>
<organism evidence="2 3">
    <name type="scientific">Staphylococcus lugdunensis</name>
    <dbReference type="NCBI Taxonomy" id="28035"/>
    <lineage>
        <taxon>Bacteria</taxon>
        <taxon>Bacillati</taxon>
        <taxon>Bacillota</taxon>
        <taxon>Bacilli</taxon>
        <taxon>Bacillales</taxon>
        <taxon>Staphylococcaceae</taxon>
        <taxon>Staphylococcus</taxon>
    </lineage>
</organism>
<name>A0ABD4EIR9_STALU</name>
<sequence length="238" mass="28009">MTNQLIETICIDCNHEGNEDSKCVMTHLKFKGGTTMKGKYSMMLVIFVTLGCYYMFGLNHKLDVWLEDFINTQSWLQYISINVLFMIMMVPFYLYIRRTMQQINHINTLFMQEKDKPDFNMEKFKESIDIPSSQFIYFALFPMIVLLGLGLKIVKHYQFEIPIIIVIALYVITFIATCNYSTKLIMNMVHNQWLGYVIIFLIAVIVTYLTSTEEQMFLLLFSTVSYIMNKISSKHNYV</sequence>
<keyword evidence="1" id="KW-0472">Membrane</keyword>
<feature type="transmembrane region" description="Helical" evidence="1">
    <location>
        <begin position="40"/>
        <end position="56"/>
    </location>
</feature>
<feature type="transmembrane region" description="Helical" evidence="1">
    <location>
        <begin position="161"/>
        <end position="181"/>
    </location>
</feature>
<feature type="transmembrane region" description="Helical" evidence="1">
    <location>
        <begin position="135"/>
        <end position="155"/>
    </location>
</feature>
<keyword evidence="1" id="KW-0812">Transmembrane</keyword>
<proteinExistence type="predicted"/>
<accession>A0ABD4EIR9</accession>
<dbReference type="AlphaFoldDB" id="A0ABD4EIR9"/>
<reference evidence="2 3" key="1">
    <citation type="submission" date="2016-01" db="EMBL/GenBank/DDBJ databases">
        <authorList>
            <person name="Mitreva M."/>
            <person name="Pepin K.H."/>
            <person name="Mihindukulasuriya K.A."/>
            <person name="Fulton R."/>
            <person name="Fronick C."/>
            <person name="O'Laughlin M."/>
            <person name="Miner T."/>
            <person name="Herter B."/>
            <person name="Rosa B.A."/>
            <person name="Cordes M."/>
            <person name="Tomlinson C."/>
            <person name="Wollam A."/>
            <person name="Palsikar V.B."/>
            <person name="Mardis E.R."/>
            <person name="Wilson R.K."/>
        </authorList>
    </citation>
    <scope>NUCLEOTIDE SEQUENCE [LARGE SCALE GENOMIC DNA]</scope>
    <source>
        <strain evidence="2 3">MJR7738</strain>
    </source>
</reference>
<evidence type="ECO:0000313" key="2">
    <source>
        <dbReference type="EMBL" id="KXA40467.1"/>
    </source>
</evidence>
<evidence type="ECO:0000256" key="1">
    <source>
        <dbReference type="SAM" id="Phobius"/>
    </source>
</evidence>
<dbReference type="EMBL" id="LRQI01000004">
    <property type="protein sequence ID" value="KXA40467.1"/>
    <property type="molecule type" value="Genomic_DNA"/>
</dbReference>
<gene>
    <name evidence="2" type="ORF">HMPREF3225_00093</name>
</gene>